<evidence type="ECO:0000259" key="1">
    <source>
        <dbReference type="Pfam" id="PF06985"/>
    </source>
</evidence>
<comment type="caution">
    <text evidence="2">The sequence shown here is derived from an EMBL/GenBank/DDBJ whole genome shotgun (WGS) entry which is preliminary data.</text>
</comment>
<proteinExistence type="predicted"/>
<gene>
    <name evidence="2" type="ORF">EDD36DRAFT_279744</name>
</gene>
<organism evidence="2 3">
    <name type="scientific">Exophiala viscosa</name>
    <dbReference type="NCBI Taxonomy" id="2486360"/>
    <lineage>
        <taxon>Eukaryota</taxon>
        <taxon>Fungi</taxon>
        <taxon>Dikarya</taxon>
        <taxon>Ascomycota</taxon>
        <taxon>Pezizomycotina</taxon>
        <taxon>Eurotiomycetes</taxon>
        <taxon>Chaetothyriomycetidae</taxon>
        <taxon>Chaetothyriales</taxon>
        <taxon>Herpotrichiellaceae</taxon>
        <taxon>Exophiala</taxon>
    </lineage>
</organism>
<dbReference type="PANTHER" id="PTHR24148:SF64">
    <property type="entry name" value="HETEROKARYON INCOMPATIBILITY DOMAIN-CONTAINING PROTEIN"/>
    <property type="match status" value="1"/>
</dbReference>
<sequence>MEVREDMFRYRRLPPTYTRLFLVPPIQGGALRCRLFHLHLLECGTKMRYNALSYTWGDATETTTIRLLDDKTGHEGQLEITKSLEIALQRARHPTSAMLFWADQICIDQANLEEKETQIVFMKLIYERAGSIYAWLGPAADQSDIAMSLIGTMDWAQWLLKLEAPDETEAESEPSSTHSTDRLTPNSTISIIKLMRRPWWSRTWILQEATAQLPNQTMVCCGEKEVQLSKFADFIGVIRQTLLRPELVPAEVRQLYNLSFMAKFMAFRQKRNQAPQRPLLELVENARDTNATDARDKVYSMIGFAMDVRDIPGQTLRPSYSQPALAAYVEFSLWHIERHQCLDILSHCFFRGEPFAEAPAKPGRLLTVVGAQNVLPPEGEAGSRTESSFLPTWAPDWRQKSSIQVFPKLQDLDDLSSPALFCAATNQKTIFPSLKCDYQAVRGLRAHGVRVGYLCRVENKAMPRTTGLDVEDTWQPHDREKICPLTGLSMLTVFKRTMFADVKGYFGDKGQLAWRRSHAEEDILWPPVSILQHGPQYPDFVTLKRTAIGRCPFSLKPSHSASDGNNIWGLGSGWAQAGDEVWLLSGAKVPFVLRPRHQDVQRTLGGCILDLHTGIVKAYGPDAGQVAFEIVGECFILGLMDGELLGMMGPHPHRRERPPALKDLADDFSKLVIF</sequence>
<dbReference type="PANTHER" id="PTHR24148">
    <property type="entry name" value="ANKYRIN REPEAT DOMAIN-CONTAINING PROTEIN 39 HOMOLOG-RELATED"/>
    <property type="match status" value="1"/>
</dbReference>
<name>A0AAN6DSX1_9EURO</name>
<feature type="domain" description="Heterokaryon incompatibility" evidence="1">
    <location>
        <begin position="49"/>
        <end position="208"/>
    </location>
</feature>
<dbReference type="Proteomes" id="UP001203852">
    <property type="component" value="Unassembled WGS sequence"/>
</dbReference>
<evidence type="ECO:0000313" key="2">
    <source>
        <dbReference type="EMBL" id="KAI1612240.1"/>
    </source>
</evidence>
<accession>A0AAN6DSX1</accession>
<reference evidence="2" key="1">
    <citation type="journal article" date="2022" name="bioRxiv">
        <title>Deciphering the potential niche of two novel black yeast fungi from a biological soil crust based on their genomes, phenotypes, and melanin regulation.</title>
        <authorList>
            <consortium name="DOE Joint Genome Institute"/>
            <person name="Carr E.C."/>
            <person name="Barton Q."/>
            <person name="Grambo S."/>
            <person name="Sullivan M."/>
            <person name="Renfro C.M."/>
            <person name="Kuo A."/>
            <person name="Pangilinan J."/>
            <person name="Lipzen A."/>
            <person name="Keymanesh K."/>
            <person name="Savage E."/>
            <person name="Barry K."/>
            <person name="Grigoriev I.V."/>
            <person name="Riekhof W.R."/>
            <person name="Harris S.S."/>
        </authorList>
    </citation>
    <scope>NUCLEOTIDE SEQUENCE</scope>
    <source>
        <strain evidence="2">JF 03-4F</strain>
    </source>
</reference>
<keyword evidence="3" id="KW-1185">Reference proteome</keyword>
<evidence type="ECO:0000313" key="3">
    <source>
        <dbReference type="Proteomes" id="UP001203852"/>
    </source>
</evidence>
<dbReference type="AlphaFoldDB" id="A0AAN6DSX1"/>
<dbReference type="EMBL" id="MU404355">
    <property type="protein sequence ID" value="KAI1612240.1"/>
    <property type="molecule type" value="Genomic_DNA"/>
</dbReference>
<dbReference type="InterPro" id="IPR052895">
    <property type="entry name" value="HetReg/Transcr_Mod"/>
</dbReference>
<dbReference type="InterPro" id="IPR010730">
    <property type="entry name" value="HET"/>
</dbReference>
<dbReference type="Pfam" id="PF06985">
    <property type="entry name" value="HET"/>
    <property type="match status" value="1"/>
</dbReference>
<protein>
    <submittedName>
        <fullName evidence="2">Heterokaryon incompatibility protein-domain-containing protein</fullName>
    </submittedName>
</protein>